<protein>
    <submittedName>
        <fullName evidence="1">Uncharacterized protein</fullName>
    </submittedName>
</protein>
<keyword evidence="2" id="KW-1185">Reference proteome</keyword>
<name>A0A453J5P5_AEGTS</name>
<dbReference type="EnsemblPlants" id="AET4Gv20806000.2">
    <property type="protein sequence ID" value="AET4Gv20806000.2"/>
    <property type="gene ID" value="AET4Gv20806000"/>
</dbReference>
<reference evidence="1" key="4">
    <citation type="submission" date="2019-03" db="UniProtKB">
        <authorList>
            <consortium name="EnsemblPlants"/>
        </authorList>
    </citation>
    <scope>IDENTIFICATION</scope>
</reference>
<sequence length="72" mass="7860">LWDGDTLLESPDDISSHIYSFYKELFSAEPCGGVSLCADFWSLADQVSDAENAELTLPFSPEEVGRAVASMK</sequence>
<reference evidence="2" key="2">
    <citation type="journal article" date="2017" name="Nat. Plants">
        <title>The Aegilops tauschii genome reveals multiple impacts of transposons.</title>
        <authorList>
            <person name="Zhao G."/>
            <person name="Zou C."/>
            <person name="Li K."/>
            <person name="Wang K."/>
            <person name="Li T."/>
            <person name="Gao L."/>
            <person name="Zhang X."/>
            <person name="Wang H."/>
            <person name="Yang Z."/>
            <person name="Liu X."/>
            <person name="Jiang W."/>
            <person name="Mao L."/>
            <person name="Kong X."/>
            <person name="Jiao Y."/>
            <person name="Jia J."/>
        </authorList>
    </citation>
    <scope>NUCLEOTIDE SEQUENCE [LARGE SCALE GENOMIC DNA]</scope>
    <source>
        <strain evidence="2">cv. AL8/78</strain>
    </source>
</reference>
<reference evidence="1" key="5">
    <citation type="journal article" date="2021" name="G3 (Bethesda)">
        <title>Aegilops tauschii genome assembly Aet v5.0 features greater sequence contiguity and improved annotation.</title>
        <authorList>
            <person name="Wang L."/>
            <person name="Zhu T."/>
            <person name="Rodriguez J.C."/>
            <person name="Deal K.R."/>
            <person name="Dubcovsky J."/>
            <person name="McGuire P.E."/>
            <person name="Lux T."/>
            <person name="Spannagl M."/>
            <person name="Mayer K.F.X."/>
            <person name="Baldrich P."/>
            <person name="Meyers B.C."/>
            <person name="Huo N."/>
            <person name="Gu Y.Q."/>
            <person name="Zhou H."/>
            <person name="Devos K.M."/>
            <person name="Bennetzen J.L."/>
            <person name="Unver T."/>
            <person name="Budak H."/>
            <person name="Gulick P.J."/>
            <person name="Galiba G."/>
            <person name="Kalapos B."/>
            <person name="Nelson D.R."/>
            <person name="Li P."/>
            <person name="You F.M."/>
            <person name="Luo M.C."/>
            <person name="Dvorak J."/>
        </authorList>
    </citation>
    <scope>NUCLEOTIDE SEQUENCE [LARGE SCALE GENOMIC DNA]</scope>
    <source>
        <strain evidence="1">cv. AL8/78</strain>
    </source>
</reference>
<dbReference type="Gramene" id="AET4Gv20806000.2">
    <property type="protein sequence ID" value="AET4Gv20806000.2"/>
    <property type="gene ID" value="AET4Gv20806000"/>
</dbReference>
<evidence type="ECO:0000313" key="1">
    <source>
        <dbReference type="EnsemblPlants" id="AET4Gv20806000.2"/>
    </source>
</evidence>
<accession>A0A453J5P5</accession>
<dbReference type="Proteomes" id="UP000015105">
    <property type="component" value="Chromosome 4D"/>
</dbReference>
<evidence type="ECO:0000313" key="2">
    <source>
        <dbReference type="Proteomes" id="UP000015105"/>
    </source>
</evidence>
<reference evidence="1" key="3">
    <citation type="journal article" date="2017" name="Nature">
        <title>Genome sequence of the progenitor of the wheat D genome Aegilops tauschii.</title>
        <authorList>
            <person name="Luo M.C."/>
            <person name="Gu Y.Q."/>
            <person name="Puiu D."/>
            <person name="Wang H."/>
            <person name="Twardziok S.O."/>
            <person name="Deal K.R."/>
            <person name="Huo N."/>
            <person name="Zhu T."/>
            <person name="Wang L."/>
            <person name="Wang Y."/>
            <person name="McGuire P.E."/>
            <person name="Liu S."/>
            <person name="Long H."/>
            <person name="Ramasamy R.K."/>
            <person name="Rodriguez J.C."/>
            <person name="Van S.L."/>
            <person name="Yuan L."/>
            <person name="Wang Z."/>
            <person name="Xia Z."/>
            <person name="Xiao L."/>
            <person name="Anderson O.D."/>
            <person name="Ouyang S."/>
            <person name="Liang Y."/>
            <person name="Zimin A.V."/>
            <person name="Pertea G."/>
            <person name="Qi P."/>
            <person name="Bennetzen J.L."/>
            <person name="Dai X."/>
            <person name="Dawson M.W."/>
            <person name="Muller H.G."/>
            <person name="Kugler K."/>
            <person name="Rivarola-Duarte L."/>
            <person name="Spannagl M."/>
            <person name="Mayer K.F.X."/>
            <person name="Lu F.H."/>
            <person name="Bevan M.W."/>
            <person name="Leroy P."/>
            <person name="Li P."/>
            <person name="You F.M."/>
            <person name="Sun Q."/>
            <person name="Liu Z."/>
            <person name="Lyons E."/>
            <person name="Wicker T."/>
            <person name="Salzberg S.L."/>
            <person name="Devos K.M."/>
            <person name="Dvorak J."/>
        </authorList>
    </citation>
    <scope>NUCLEOTIDE SEQUENCE [LARGE SCALE GENOMIC DNA]</scope>
    <source>
        <strain evidence="1">cv. AL8/78</strain>
    </source>
</reference>
<proteinExistence type="predicted"/>
<reference evidence="2" key="1">
    <citation type="journal article" date="2014" name="Science">
        <title>Ancient hybridizations among the ancestral genomes of bread wheat.</title>
        <authorList>
            <consortium name="International Wheat Genome Sequencing Consortium,"/>
            <person name="Marcussen T."/>
            <person name="Sandve S.R."/>
            <person name="Heier L."/>
            <person name="Spannagl M."/>
            <person name="Pfeifer M."/>
            <person name="Jakobsen K.S."/>
            <person name="Wulff B.B."/>
            <person name="Steuernagel B."/>
            <person name="Mayer K.F."/>
            <person name="Olsen O.A."/>
        </authorList>
    </citation>
    <scope>NUCLEOTIDE SEQUENCE [LARGE SCALE GENOMIC DNA]</scope>
    <source>
        <strain evidence="2">cv. AL8/78</strain>
    </source>
</reference>
<dbReference type="AlphaFoldDB" id="A0A453J5P5"/>
<organism evidence="1 2">
    <name type="scientific">Aegilops tauschii subsp. strangulata</name>
    <name type="common">Goatgrass</name>
    <dbReference type="NCBI Taxonomy" id="200361"/>
    <lineage>
        <taxon>Eukaryota</taxon>
        <taxon>Viridiplantae</taxon>
        <taxon>Streptophyta</taxon>
        <taxon>Embryophyta</taxon>
        <taxon>Tracheophyta</taxon>
        <taxon>Spermatophyta</taxon>
        <taxon>Magnoliopsida</taxon>
        <taxon>Liliopsida</taxon>
        <taxon>Poales</taxon>
        <taxon>Poaceae</taxon>
        <taxon>BOP clade</taxon>
        <taxon>Pooideae</taxon>
        <taxon>Triticodae</taxon>
        <taxon>Triticeae</taxon>
        <taxon>Triticinae</taxon>
        <taxon>Aegilops</taxon>
    </lineage>
</organism>